<feature type="coiled-coil region" evidence="1">
    <location>
        <begin position="53"/>
        <end position="108"/>
    </location>
</feature>
<evidence type="ECO:0000313" key="3">
    <source>
        <dbReference type="Proteomes" id="UP000035680"/>
    </source>
</evidence>
<dbReference type="Proteomes" id="UP000035680">
    <property type="component" value="Unassembled WGS sequence"/>
</dbReference>
<protein>
    <submittedName>
        <fullName evidence="4">BZIP domain-containing protein</fullName>
    </submittedName>
</protein>
<reference evidence="3" key="1">
    <citation type="submission" date="2014-07" db="EMBL/GenBank/DDBJ databases">
        <authorList>
            <person name="Martin A.A"/>
            <person name="De Silva N."/>
        </authorList>
    </citation>
    <scope>NUCLEOTIDE SEQUENCE</scope>
</reference>
<evidence type="ECO:0000313" key="4">
    <source>
        <dbReference type="WBParaSite" id="SVE_1822200.1"/>
    </source>
</evidence>
<feature type="region of interest" description="Disordered" evidence="2">
    <location>
        <begin position="15"/>
        <end position="39"/>
    </location>
</feature>
<evidence type="ECO:0000256" key="2">
    <source>
        <dbReference type="SAM" id="MobiDB-lite"/>
    </source>
</evidence>
<proteinExistence type="predicted"/>
<sequence length="121" mass="14826">MINLISEEHYHRQRRKYTFKSEEEKNADPDYRKKRDRNNVLSWKAKQKKAVLLQTLSNENQKIKEKMEMYKKENLLLNNEIENLSQKLEVAKQNLNISNNYIKILEEKLDNFYNYFIINKK</sequence>
<organism evidence="3 4">
    <name type="scientific">Strongyloides venezuelensis</name>
    <name type="common">Threadworm</name>
    <dbReference type="NCBI Taxonomy" id="75913"/>
    <lineage>
        <taxon>Eukaryota</taxon>
        <taxon>Metazoa</taxon>
        <taxon>Ecdysozoa</taxon>
        <taxon>Nematoda</taxon>
        <taxon>Chromadorea</taxon>
        <taxon>Rhabditida</taxon>
        <taxon>Tylenchina</taxon>
        <taxon>Panagrolaimomorpha</taxon>
        <taxon>Strongyloidoidea</taxon>
        <taxon>Strongyloididae</taxon>
        <taxon>Strongyloides</taxon>
    </lineage>
</organism>
<keyword evidence="1" id="KW-0175">Coiled coil</keyword>
<dbReference type="WBParaSite" id="SVE_1822200.1">
    <property type="protein sequence ID" value="SVE_1822200.1"/>
    <property type="gene ID" value="SVE_1822200"/>
</dbReference>
<name>A0A0K0G0I7_STRVS</name>
<evidence type="ECO:0000256" key="1">
    <source>
        <dbReference type="SAM" id="Coils"/>
    </source>
</evidence>
<accession>A0A0K0G0I7</accession>
<keyword evidence="3" id="KW-1185">Reference proteome</keyword>
<dbReference type="AlphaFoldDB" id="A0A0K0G0I7"/>
<feature type="compositionally biased region" description="Basic and acidic residues" evidence="2">
    <location>
        <begin position="19"/>
        <end position="33"/>
    </location>
</feature>
<reference evidence="4" key="2">
    <citation type="submission" date="2015-08" db="UniProtKB">
        <authorList>
            <consortium name="WormBaseParasite"/>
        </authorList>
    </citation>
    <scope>IDENTIFICATION</scope>
</reference>